<dbReference type="InterPro" id="IPR029026">
    <property type="entry name" value="tRNA_m1G_MTases_N"/>
</dbReference>
<dbReference type="InterPro" id="IPR047261">
    <property type="entry name" value="MRM1_MeTrfase_dom"/>
</dbReference>
<feature type="compositionally biased region" description="Basic and acidic residues" evidence="10">
    <location>
        <begin position="41"/>
        <end position="64"/>
    </location>
</feature>
<feature type="region of interest" description="Disordered" evidence="10">
    <location>
        <begin position="632"/>
        <end position="653"/>
    </location>
</feature>
<keyword evidence="4 12" id="KW-0489">Methyltransferase</keyword>
<comment type="caution">
    <text evidence="12">The sequence shown here is derived from an EMBL/GenBank/DDBJ whole genome shotgun (WGS) entry which is preliminary data.</text>
</comment>
<feature type="domain" description="RNA 2-O ribose methyltransferase substrate binding" evidence="11">
    <location>
        <begin position="340"/>
        <end position="420"/>
    </location>
</feature>
<feature type="compositionally biased region" description="Polar residues" evidence="10">
    <location>
        <begin position="547"/>
        <end position="558"/>
    </location>
</feature>
<dbReference type="Pfam" id="PF08032">
    <property type="entry name" value="SpoU_sub_bind"/>
    <property type="match status" value="1"/>
</dbReference>
<dbReference type="InterPro" id="IPR004441">
    <property type="entry name" value="rRNA_MeTrfase_TrmH"/>
</dbReference>
<evidence type="ECO:0000256" key="4">
    <source>
        <dbReference type="ARBA" id="ARBA00022603"/>
    </source>
</evidence>
<dbReference type="CDD" id="cd18105">
    <property type="entry name" value="SpoU-like_MRM1"/>
    <property type="match status" value="1"/>
</dbReference>
<dbReference type="EMBL" id="JAGPXD010000004">
    <property type="protein sequence ID" value="KAH7358438.1"/>
    <property type="molecule type" value="Genomic_DNA"/>
</dbReference>
<feature type="region of interest" description="Disordered" evidence="10">
    <location>
        <begin position="32"/>
        <end position="331"/>
    </location>
</feature>
<dbReference type="SUPFAM" id="SSF55315">
    <property type="entry name" value="L30e-like"/>
    <property type="match status" value="1"/>
</dbReference>
<evidence type="ECO:0000313" key="13">
    <source>
        <dbReference type="Proteomes" id="UP000813385"/>
    </source>
</evidence>
<comment type="similarity">
    <text evidence="2">Belongs to the class IV-like SAM-binding methyltransferase superfamily. RNA methyltransferase TrmH family.</text>
</comment>
<sequence length="653" mass="71857">MISALRWSSTASYSQITRPSLGLSNQIVRHSSSLSGVWRGLRNEEKAGGRRQPSTREPRRRPSFDRGSSSRGDDAPRRRPSSDRGDAPSGRKPSFDRGDAPSRRQPSFDRGAPARSEGRSTGDFERTFRTRDKPTPVMAGGRKHFKLKKALQKIQEREEEDEGGRKTRSKRFNDPNFSFGKKSLVYQLNKGDFKEKIGKLVDDRRARVESTEKRGGSEERDSKPGKSAWESRDKPEAPGRGAWDSMDKASTPSRESRPARTSRDRPDRRDRQDRPSSASYYQSAAEGERRKPRSFSEDPRSPRVRRELEEGSEDQPRPQRSRSHEGLPSTLPYTTAASQFLFGRWPVMAALKEANRKLYNLYIYEGSNKREAMDAVGALAEKRGVKVTSIPESKQQLLDSLSKGRPHQGLVLEASPLPQLPINGLGPVADGGFTVEISHQSKEDLAINGAEPFQQWSSRSGHQPLVLLLHEVMDPGNLGAILRTARFLGAAAVAITKQTSSPITPTVVKAAAGAAEELTIFSVADPATFLEASKKAGWASYVAVAPTSSKGSRQQSTPEDIAEEDPLSEKPCILVMGNEGEGLSRRITSKANHQVTIMREASSSASSVDSLNVSVAAALLCDAFTKGARRMPSSFEDKLKEDAKKARSGPSMF</sequence>
<feature type="compositionally biased region" description="Basic and acidic residues" evidence="10">
    <location>
        <begin position="191"/>
        <end position="237"/>
    </location>
</feature>
<evidence type="ECO:0000256" key="10">
    <source>
        <dbReference type="SAM" id="MobiDB-lite"/>
    </source>
</evidence>
<feature type="compositionally biased region" description="Basic and acidic residues" evidence="10">
    <location>
        <begin position="635"/>
        <end position="645"/>
    </location>
</feature>
<dbReference type="Pfam" id="PF00588">
    <property type="entry name" value="SpoU_methylase"/>
    <property type="match status" value="1"/>
</dbReference>
<evidence type="ECO:0000313" key="12">
    <source>
        <dbReference type="EMBL" id="KAH7358438.1"/>
    </source>
</evidence>
<dbReference type="InterPro" id="IPR029028">
    <property type="entry name" value="Alpha/beta_knot_MTases"/>
</dbReference>
<proteinExistence type="inferred from homology"/>
<comment type="subcellular location">
    <subcellularLocation>
        <location evidence="1">Mitochondrion</location>
    </subcellularLocation>
</comment>
<evidence type="ECO:0000259" key="11">
    <source>
        <dbReference type="SMART" id="SM00967"/>
    </source>
</evidence>
<dbReference type="OrthoDB" id="270651at2759"/>
<organism evidence="12 13">
    <name type="scientific">Plectosphaerella cucumerina</name>
    <dbReference type="NCBI Taxonomy" id="40658"/>
    <lineage>
        <taxon>Eukaryota</taxon>
        <taxon>Fungi</taxon>
        <taxon>Dikarya</taxon>
        <taxon>Ascomycota</taxon>
        <taxon>Pezizomycotina</taxon>
        <taxon>Sordariomycetes</taxon>
        <taxon>Hypocreomycetidae</taxon>
        <taxon>Glomerellales</taxon>
        <taxon>Plectosphaerellaceae</taxon>
        <taxon>Plectosphaerella</taxon>
    </lineage>
</organism>
<evidence type="ECO:0000256" key="3">
    <source>
        <dbReference type="ARBA" id="ARBA00022552"/>
    </source>
</evidence>
<keyword evidence="5" id="KW-0808">Transferase</keyword>
<reference evidence="12" key="1">
    <citation type="journal article" date="2021" name="Nat. Commun.">
        <title>Genetic determinants of endophytism in the Arabidopsis root mycobiome.</title>
        <authorList>
            <person name="Mesny F."/>
            <person name="Miyauchi S."/>
            <person name="Thiergart T."/>
            <person name="Pickel B."/>
            <person name="Atanasova L."/>
            <person name="Karlsson M."/>
            <person name="Huettel B."/>
            <person name="Barry K.W."/>
            <person name="Haridas S."/>
            <person name="Chen C."/>
            <person name="Bauer D."/>
            <person name="Andreopoulos W."/>
            <person name="Pangilinan J."/>
            <person name="LaButti K."/>
            <person name="Riley R."/>
            <person name="Lipzen A."/>
            <person name="Clum A."/>
            <person name="Drula E."/>
            <person name="Henrissat B."/>
            <person name="Kohler A."/>
            <person name="Grigoriev I.V."/>
            <person name="Martin F.M."/>
            <person name="Hacquard S."/>
        </authorList>
    </citation>
    <scope>NUCLEOTIDE SEQUENCE</scope>
    <source>
        <strain evidence="12">MPI-CAGE-AT-0016</strain>
    </source>
</reference>
<evidence type="ECO:0000256" key="2">
    <source>
        <dbReference type="ARBA" id="ARBA00007228"/>
    </source>
</evidence>
<gene>
    <name evidence="12" type="ORF">B0T11DRAFT_284457</name>
</gene>
<keyword evidence="6" id="KW-0949">S-adenosyl-L-methionine</keyword>
<dbReference type="InterPro" id="IPR029064">
    <property type="entry name" value="Ribosomal_eL30-like_sf"/>
</dbReference>
<dbReference type="AlphaFoldDB" id="A0A8K0THB4"/>
<dbReference type="SUPFAM" id="SSF75217">
    <property type="entry name" value="alpha/beta knot"/>
    <property type="match status" value="1"/>
</dbReference>
<keyword evidence="7" id="KW-0809">Transit peptide</keyword>
<dbReference type="InterPro" id="IPR013123">
    <property type="entry name" value="SpoU_subst-bd"/>
</dbReference>
<keyword evidence="13" id="KW-1185">Reference proteome</keyword>
<dbReference type="InterPro" id="IPR001537">
    <property type="entry name" value="SpoU_MeTrfase"/>
</dbReference>
<evidence type="ECO:0000256" key="6">
    <source>
        <dbReference type="ARBA" id="ARBA00022691"/>
    </source>
</evidence>
<dbReference type="GO" id="GO:0016435">
    <property type="term" value="F:rRNA (guanine) methyltransferase activity"/>
    <property type="evidence" value="ECO:0007669"/>
    <property type="project" value="TreeGrafter"/>
</dbReference>
<accession>A0A8K0THB4</accession>
<dbReference type="PANTHER" id="PTHR46103">
    <property type="entry name" value="RRNA METHYLTRANSFERASE 1, MITOCHONDRIAL"/>
    <property type="match status" value="1"/>
</dbReference>
<dbReference type="SMART" id="SM00967">
    <property type="entry name" value="SpoU_sub_bind"/>
    <property type="match status" value="1"/>
</dbReference>
<feature type="compositionally biased region" description="Basic and acidic residues" evidence="10">
    <location>
        <begin position="116"/>
        <end position="134"/>
    </location>
</feature>
<dbReference type="NCBIfam" id="TIGR00186">
    <property type="entry name" value="rRNA_methyl_3"/>
    <property type="match status" value="1"/>
</dbReference>
<protein>
    <recommendedName>
        <fullName evidence="9">rRNA methyltransferase 1, mitochondrial</fullName>
    </recommendedName>
</protein>
<feature type="compositionally biased region" description="Basic and acidic residues" evidence="10">
    <location>
        <begin position="286"/>
        <end position="325"/>
    </location>
</feature>
<dbReference type="PANTHER" id="PTHR46103:SF1">
    <property type="entry name" value="RRNA METHYLTRANSFERASE 1, MITOCHONDRIAL"/>
    <property type="match status" value="1"/>
</dbReference>
<feature type="compositionally biased region" description="Basic and acidic residues" evidence="10">
    <location>
        <begin position="93"/>
        <end position="102"/>
    </location>
</feature>
<evidence type="ECO:0000256" key="9">
    <source>
        <dbReference type="ARBA" id="ARBA00034881"/>
    </source>
</evidence>
<name>A0A8K0THB4_9PEZI</name>
<dbReference type="Gene3D" id="3.30.1330.30">
    <property type="match status" value="1"/>
</dbReference>
<feature type="region of interest" description="Disordered" evidence="10">
    <location>
        <begin position="547"/>
        <end position="566"/>
    </location>
</feature>
<evidence type="ECO:0000256" key="7">
    <source>
        <dbReference type="ARBA" id="ARBA00022946"/>
    </source>
</evidence>
<feature type="compositionally biased region" description="Basic and acidic residues" evidence="10">
    <location>
        <begin position="71"/>
        <end position="86"/>
    </location>
</feature>
<dbReference type="GO" id="GO:0005739">
    <property type="term" value="C:mitochondrion"/>
    <property type="evidence" value="ECO:0007669"/>
    <property type="project" value="UniProtKB-SubCell"/>
</dbReference>
<keyword evidence="3" id="KW-0698">rRNA processing</keyword>
<dbReference type="InterPro" id="IPR047182">
    <property type="entry name" value="MRM1"/>
</dbReference>
<evidence type="ECO:0000256" key="1">
    <source>
        <dbReference type="ARBA" id="ARBA00004173"/>
    </source>
</evidence>
<keyword evidence="8" id="KW-0496">Mitochondrion</keyword>
<dbReference type="Proteomes" id="UP000813385">
    <property type="component" value="Unassembled WGS sequence"/>
</dbReference>
<dbReference type="Gene3D" id="3.40.1280.10">
    <property type="match status" value="1"/>
</dbReference>
<dbReference type="GO" id="GO:0003723">
    <property type="term" value="F:RNA binding"/>
    <property type="evidence" value="ECO:0007669"/>
    <property type="project" value="InterPro"/>
</dbReference>
<evidence type="ECO:0000256" key="8">
    <source>
        <dbReference type="ARBA" id="ARBA00023128"/>
    </source>
</evidence>
<feature type="compositionally biased region" description="Basic residues" evidence="10">
    <location>
        <begin position="141"/>
        <end position="151"/>
    </location>
</feature>
<feature type="compositionally biased region" description="Basic and acidic residues" evidence="10">
    <location>
        <begin position="254"/>
        <end position="274"/>
    </location>
</feature>
<evidence type="ECO:0000256" key="5">
    <source>
        <dbReference type="ARBA" id="ARBA00022679"/>
    </source>
</evidence>